<evidence type="ECO:0000256" key="3">
    <source>
        <dbReference type="ARBA" id="ARBA00022801"/>
    </source>
</evidence>
<evidence type="ECO:0000256" key="1">
    <source>
        <dbReference type="ARBA" id="ARBA00001946"/>
    </source>
</evidence>
<name>A0A0A6PSX1_CLOBU</name>
<evidence type="ECO:0000313" key="6">
    <source>
        <dbReference type="Proteomes" id="UP000238081"/>
    </source>
</evidence>
<protein>
    <submittedName>
        <fullName evidence="5">Haloacid dehalogenase</fullName>
    </submittedName>
</protein>
<dbReference type="Pfam" id="PF00702">
    <property type="entry name" value="Hydrolase"/>
    <property type="match status" value="1"/>
</dbReference>
<dbReference type="Proteomes" id="UP000238081">
    <property type="component" value="Unassembled WGS sequence"/>
</dbReference>
<comment type="caution">
    <text evidence="5">The sequence shown here is derived from an EMBL/GenBank/DDBJ whole genome shotgun (WGS) entry which is preliminary data.</text>
</comment>
<dbReference type="AlphaFoldDB" id="A0A0A6PSX1"/>
<dbReference type="SFLD" id="SFLDG01129">
    <property type="entry name" value="C1.5:_HAD__Beta-PGM__Phosphata"/>
    <property type="match status" value="1"/>
</dbReference>
<dbReference type="GO" id="GO:0044281">
    <property type="term" value="P:small molecule metabolic process"/>
    <property type="evidence" value="ECO:0007669"/>
    <property type="project" value="UniProtKB-ARBA"/>
</dbReference>
<keyword evidence="4" id="KW-0460">Magnesium</keyword>
<comment type="cofactor">
    <cofactor evidence="1">
        <name>Mg(2+)</name>
        <dbReference type="ChEBI" id="CHEBI:18420"/>
    </cofactor>
</comment>
<dbReference type="RefSeq" id="WP_043661349.1">
    <property type="nucleotide sequence ID" value="NZ_JSEG01000001.1"/>
</dbReference>
<dbReference type="InterPro" id="IPR051400">
    <property type="entry name" value="HAD-like_hydrolase"/>
</dbReference>
<dbReference type="SFLD" id="SFLDS00003">
    <property type="entry name" value="Haloacid_Dehalogenase"/>
    <property type="match status" value="1"/>
</dbReference>
<dbReference type="SUPFAM" id="SSF56784">
    <property type="entry name" value="HAD-like"/>
    <property type="match status" value="1"/>
</dbReference>
<keyword evidence="3" id="KW-0378">Hydrolase</keyword>
<accession>A0A0A6PSX1</accession>
<dbReference type="InterPro" id="IPR036412">
    <property type="entry name" value="HAD-like_sf"/>
</dbReference>
<gene>
    <name evidence="5" type="ORF">AWN73_01895</name>
</gene>
<sequence length="240" mass="27989">MYKNYIFDLYGTLVDINTDEESFELWYKLSLFYSFKGAKYTPQDLKITYDSKVKKLQESFTNTRYPDFPLEKIFKELYEDKAVVPSDELIENTAHVFRTLSIKYLKLYDGAIELLRCLKESGKKIYLLSNAQRIFTSYEMRVLDIEKYFDDIFFSSDYNICKPEKTFFDALLTKHNINVNESIMIGNDSICDIDGAKSVGLSSLYIHSNLSPEITGHVDSTYTLMDMNLRNVIKTIIKNV</sequence>
<evidence type="ECO:0000313" key="5">
    <source>
        <dbReference type="EMBL" id="PPV15866.1"/>
    </source>
</evidence>
<dbReference type="PANTHER" id="PTHR46470">
    <property type="entry name" value="N-ACYLNEURAMINATE-9-PHOSPHATASE"/>
    <property type="match status" value="1"/>
</dbReference>
<evidence type="ECO:0000256" key="2">
    <source>
        <dbReference type="ARBA" id="ARBA00022723"/>
    </source>
</evidence>
<organism evidence="5 6">
    <name type="scientific">Clostridium butyricum</name>
    <dbReference type="NCBI Taxonomy" id="1492"/>
    <lineage>
        <taxon>Bacteria</taxon>
        <taxon>Bacillati</taxon>
        <taxon>Bacillota</taxon>
        <taxon>Clostridia</taxon>
        <taxon>Eubacteriales</taxon>
        <taxon>Clostridiaceae</taxon>
        <taxon>Clostridium</taxon>
    </lineage>
</organism>
<dbReference type="EMBL" id="LRDH01000096">
    <property type="protein sequence ID" value="PPV15866.1"/>
    <property type="molecule type" value="Genomic_DNA"/>
</dbReference>
<evidence type="ECO:0000256" key="4">
    <source>
        <dbReference type="ARBA" id="ARBA00022842"/>
    </source>
</evidence>
<dbReference type="PANTHER" id="PTHR46470:SF2">
    <property type="entry name" value="GLYCERALDEHYDE 3-PHOSPHATE PHOSPHATASE"/>
    <property type="match status" value="1"/>
</dbReference>
<dbReference type="InterPro" id="IPR006439">
    <property type="entry name" value="HAD-SF_hydro_IA"/>
</dbReference>
<dbReference type="PRINTS" id="PR00413">
    <property type="entry name" value="HADHALOGNASE"/>
</dbReference>
<reference evidence="5 6" key="1">
    <citation type="submission" date="2016-01" db="EMBL/GenBank/DDBJ databases">
        <title>Characterization of the Clostridium difficile lineages that are prevalent in Hong Kong and China.</title>
        <authorList>
            <person name="Kwok J.S.-L."/>
            <person name="Lam W.-Y."/>
            <person name="Ip M."/>
            <person name="Chan T.-F."/>
            <person name="Hawkey P.M."/>
            <person name="Tsui S.K.-W."/>
        </authorList>
    </citation>
    <scope>NUCLEOTIDE SEQUENCE [LARGE SCALE GENOMIC DNA]</scope>
    <source>
        <strain evidence="5 6">300064</strain>
    </source>
</reference>
<dbReference type="NCBIfam" id="TIGR01549">
    <property type="entry name" value="HAD-SF-IA-v1"/>
    <property type="match status" value="1"/>
</dbReference>
<dbReference type="InterPro" id="IPR023214">
    <property type="entry name" value="HAD_sf"/>
</dbReference>
<dbReference type="GO" id="GO:0016791">
    <property type="term" value="F:phosphatase activity"/>
    <property type="evidence" value="ECO:0007669"/>
    <property type="project" value="TreeGrafter"/>
</dbReference>
<proteinExistence type="predicted"/>
<keyword evidence="2" id="KW-0479">Metal-binding</keyword>
<dbReference type="Gene3D" id="1.10.150.520">
    <property type="match status" value="1"/>
</dbReference>
<dbReference type="GO" id="GO:0046872">
    <property type="term" value="F:metal ion binding"/>
    <property type="evidence" value="ECO:0007669"/>
    <property type="project" value="UniProtKB-KW"/>
</dbReference>
<dbReference type="Gene3D" id="3.40.50.1000">
    <property type="entry name" value="HAD superfamily/HAD-like"/>
    <property type="match status" value="1"/>
</dbReference>